<dbReference type="RefSeq" id="WP_066412899.1">
    <property type="nucleotide sequence ID" value="NZ_FKBS01000014.1"/>
</dbReference>
<dbReference type="AlphaFoldDB" id="A0A157PJ98"/>
<sequence>MFNPSREQVREFFIQSWRKHRANEVLTPLEAMALDWMIEHPEYHADLESPGAMEEEYPVEKGRTNPFLHLSMHLAIAEQLSIDHPRGIRAAYQQLVARSDAHQAAHDIMDCLGQVVWEAQRLGTPLDSDAYIELIRQRAGK</sequence>
<dbReference type="EMBL" id="FKBS01000014">
    <property type="protein sequence ID" value="SAI33424.1"/>
    <property type="molecule type" value="Genomic_DNA"/>
</dbReference>
<evidence type="ECO:0000313" key="1">
    <source>
        <dbReference type="EMBL" id="SAI33424.1"/>
    </source>
</evidence>
<reference evidence="1 2" key="1">
    <citation type="submission" date="2016-03" db="EMBL/GenBank/DDBJ databases">
        <authorList>
            <consortium name="Pathogen Informatics"/>
        </authorList>
    </citation>
    <scope>NUCLEOTIDE SEQUENCE [LARGE SCALE GENOMIC DNA]</scope>
    <source>
        <strain evidence="1 2">NCTC13364</strain>
    </source>
</reference>
<dbReference type="InterPro" id="IPR014993">
    <property type="entry name" value="DUF1841"/>
</dbReference>
<evidence type="ECO:0000313" key="2">
    <source>
        <dbReference type="Proteomes" id="UP000077037"/>
    </source>
</evidence>
<dbReference type="Pfam" id="PF08897">
    <property type="entry name" value="DUF1841"/>
    <property type="match status" value="1"/>
</dbReference>
<dbReference type="OrthoDB" id="9789432at2"/>
<dbReference type="Proteomes" id="UP000077037">
    <property type="component" value="Unassembled WGS sequence"/>
</dbReference>
<accession>A0A157PJ98</accession>
<name>A0A157PJ98_9BORD</name>
<organism evidence="1 2">
    <name type="scientific">Bordetella ansorpii</name>
    <dbReference type="NCBI Taxonomy" id="288768"/>
    <lineage>
        <taxon>Bacteria</taxon>
        <taxon>Pseudomonadati</taxon>
        <taxon>Pseudomonadota</taxon>
        <taxon>Betaproteobacteria</taxon>
        <taxon>Burkholderiales</taxon>
        <taxon>Alcaligenaceae</taxon>
        <taxon>Bordetella</taxon>
    </lineage>
</organism>
<proteinExistence type="predicted"/>
<gene>
    <name evidence="1" type="ORF">SAMEA1982600_02715</name>
</gene>
<protein>
    <submittedName>
        <fullName evidence="1">Domain of uncharacterized function (DUF1841)</fullName>
    </submittedName>
</protein>